<dbReference type="InterPro" id="IPR007480">
    <property type="entry name" value="DUF529"/>
</dbReference>
<organism evidence="2 3">
    <name type="scientific">Theileria orientalis strain Shintoku</name>
    <dbReference type="NCBI Taxonomy" id="869250"/>
    <lineage>
        <taxon>Eukaryota</taxon>
        <taxon>Sar</taxon>
        <taxon>Alveolata</taxon>
        <taxon>Apicomplexa</taxon>
        <taxon>Aconoidasida</taxon>
        <taxon>Piroplasmida</taxon>
        <taxon>Theileriidae</taxon>
        <taxon>Theileria</taxon>
    </lineage>
</organism>
<gene>
    <name evidence="2" type="ORF">TOT_020000321</name>
</gene>
<dbReference type="RefSeq" id="XP_009690355.1">
    <property type="nucleotide sequence ID" value="XM_009692060.1"/>
</dbReference>
<dbReference type="AlphaFoldDB" id="J4DP42"/>
<evidence type="ECO:0000313" key="3">
    <source>
        <dbReference type="Proteomes" id="UP000003786"/>
    </source>
</evidence>
<keyword evidence="1" id="KW-0175">Coiled coil</keyword>
<dbReference type="Pfam" id="PF04385">
    <property type="entry name" value="FAINT"/>
    <property type="match status" value="1"/>
</dbReference>
<evidence type="ECO:0000256" key="1">
    <source>
        <dbReference type="SAM" id="Coils"/>
    </source>
</evidence>
<dbReference type="KEGG" id="tot:TOT_020000321"/>
<protein>
    <submittedName>
        <fullName evidence="2">Uncharacterized protein</fullName>
    </submittedName>
</protein>
<dbReference type="OrthoDB" id="10611278at2759"/>
<feature type="coiled-coil region" evidence="1">
    <location>
        <begin position="406"/>
        <end position="433"/>
    </location>
</feature>
<evidence type="ECO:0000313" key="2">
    <source>
        <dbReference type="EMBL" id="BAM40054.1"/>
    </source>
</evidence>
<sequence length="443" mass="48237">MMFCHVHAAAEEIEIEDGSSVEGSHVEYVVLNLDNTSTTNQFVYKKHGANGNFYTAKGDCRFSKITSAGQIVWEATKNEFPNRVYYDPSQQKPLLQLIYSDEEFKLPQTQQRAQPAKVSQVAQVKKDPQGKAYVQIPMPKSGDDRGSVRSVASRPFAPTAKIAVPVAASHQYAEFKMPKTDNEDKGFVERKMPKTDDEGSTVQKPKIKATAVAATRASAIAASTKTTHAYVQMPLPKSGDEKSTVKPNRVTADIGAPVVSQDLGYVQMPMPKTDNEGDNVSTLGVSKKHIVKVETVHTPVKVAKPVAAASVVAHSQPIRSGVEDGQSFLEFGIPRTDNEGAGPVEGHDFLEFKLMSSGPEHGKAEAVAQATLPKRKAIVNAKYQDHAMPASTEAESDLDIENDPEIQFMLKLIEDLKQKIAALRQTLAEMDARDALNPQAQGL</sequence>
<reference evidence="2 3" key="1">
    <citation type="journal article" date="2012" name="MBio">
        <title>Comparative genome analysis of three eukaryotic parasites with differing abilities to transform leukocytes reveals key mediators of Theileria-induced leukocyte transformation.</title>
        <authorList>
            <person name="Hayashida K."/>
            <person name="Hara Y."/>
            <person name="Abe T."/>
            <person name="Yamasaki C."/>
            <person name="Toyoda A."/>
            <person name="Kosuge T."/>
            <person name="Suzuki Y."/>
            <person name="Sato Y."/>
            <person name="Kawashima S."/>
            <person name="Katayama T."/>
            <person name="Wakaguri H."/>
            <person name="Inoue N."/>
            <person name="Homma K."/>
            <person name="Tada-Umezaki M."/>
            <person name="Yagi Y."/>
            <person name="Fujii Y."/>
            <person name="Habara T."/>
            <person name="Kanehisa M."/>
            <person name="Watanabe H."/>
            <person name="Ito K."/>
            <person name="Gojobori T."/>
            <person name="Sugawara H."/>
            <person name="Imanishi T."/>
            <person name="Weir W."/>
            <person name="Gardner M."/>
            <person name="Pain A."/>
            <person name="Shiels B."/>
            <person name="Hattori M."/>
            <person name="Nene V."/>
            <person name="Sugimoto C."/>
        </authorList>
    </citation>
    <scope>NUCLEOTIDE SEQUENCE [LARGE SCALE GENOMIC DNA]</scope>
    <source>
        <strain evidence="2 3">Shintoku</strain>
    </source>
</reference>
<accession>J4DP42</accession>
<dbReference type="Proteomes" id="UP000003786">
    <property type="component" value="Chromosome 2"/>
</dbReference>
<dbReference type="EMBL" id="AP011947">
    <property type="protein sequence ID" value="BAM40054.1"/>
    <property type="molecule type" value="Genomic_DNA"/>
</dbReference>
<dbReference type="VEuPathDB" id="PiroplasmaDB:TOT_020000321"/>
<name>J4DP42_THEOR</name>
<keyword evidence="3" id="KW-1185">Reference proteome</keyword>
<proteinExistence type="predicted"/>
<dbReference type="GeneID" id="20714483"/>